<dbReference type="HOGENOM" id="CLU_1979945_0_0_9"/>
<reference evidence="1" key="2">
    <citation type="submission" date="2010-03" db="EMBL/GenBank/DDBJ databases">
        <authorList>
            <person name="Pajon A."/>
        </authorList>
    </citation>
    <scope>NUCLEOTIDE SEQUENCE</scope>
    <source>
        <strain evidence="1">Type strain: 18P13</strain>
    </source>
</reference>
<sequence length="126" mass="14407">MQGLEAIEGMELLYRTLPPDLQHWHCFGKILSLTYGTRFDESRLEEIPVLSMLLTHQQGKYRIRLTLYNISGTVSFDVANGFFSGLTIDDFANCGYEADSRFRVSSLEQNLAFTIYCARIRAELLS</sequence>
<evidence type="ECO:0000313" key="2">
    <source>
        <dbReference type="Proteomes" id="UP000007054"/>
    </source>
</evidence>
<organism evidence="1 2">
    <name type="scientific">Ruminococcus champanellensis (strain DSM 18848 / JCM 17042 / KCTC 15320 / 18P13)</name>
    <dbReference type="NCBI Taxonomy" id="213810"/>
    <lineage>
        <taxon>Bacteria</taxon>
        <taxon>Bacillati</taxon>
        <taxon>Bacillota</taxon>
        <taxon>Clostridia</taxon>
        <taxon>Eubacteriales</taxon>
        <taxon>Oscillospiraceae</taxon>
        <taxon>Ruminococcus</taxon>
    </lineage>
</organism>
<dbReference type="GeneID" id="83156161"/>
<dbReference type="EMBL" id="FP929052">
    <property type="protein sequence ID" value="CBL17543.1"/>
    <property type="molecule type" value="Genomic_DNA"/>
</dbReference>
<dbReference type="OrthoDB" id="1825052at2"/>
<dbReference type="KEGG" id="rch:RUM_14360"/>
<reference evidence="1" key="1">
    <citation type="submission" date="2010-03" db="EMBL/GenBank/DDBJ databases">
        <title>The genome sequence of Ruminococcus sp. 18P13.</title>
        <authorList>
            <consortium name="metaHIT consortium -- http://www.metahit.eu/"/>
            <person name="Pajon A."/>
            <person name="Turner K."/>
            <person name="Parkhill J."/>
            <person name="Bernalier A."/>
        </authorList>
    </citation>
    <scope>NUCLEOTIDE SEQUENCE [LARGE SCALE GENOMIC DNA]</scope>
    <source>
        <strain evidence="1">Type strain: 18P13</strain>
    </source>
</reference>
<gene>
    <name evidence="1" type="ordered locus">RUM_14360</name>
</gene>
<dbReference type="BioCyc" id="RCHA213810:RUM_RS06975-MONOMER"/>
<protein>
    <submittedName>
        <fullName evidence="1">Uncharacterized protein</fullName>
    </submittedName>
</protein>
<accession>D4LD48</accession>
<proteinExistence type="predicted"/>
<dbReference type="AlphaFoldDB" id="D4LD48"/>
<evidence type="ECO:0000313" key="1">
    <source>
        <dbReference type="EMBL" id="CBL17543.1"/>
    </source>
</evidence>
<keyword evidence="2" id="KW-1185">Reference proteome</keyword>
<dbReference type="RefSeq" id="WP_015558450.1">
    <property type="nucleotide sequence ID" value="NC_021039.1"/>
</dbReference>
<name>D4LD48_RUMC1</name>
<dbReference type="STRING" id="213810.RUM_14360"/>
<dbReference type="PATRIC" id="fig|213810.4.peg.1334"/>
<dbReference type="Proteomes" id="UP000007054">
    <property type="component" value="Chromosome"/>
</dbReference>